<evidence type="ECO:0000256" key="7">
    <source>
        <dbReference type="SAM" id="Phobius"/>
    </source>
</evidence>
<name>A0A7C4PL26_9CHLR</name>
<evidence type="ECO:0000256" key="1">
    <source>
        <dbReference type="ARBA" id="ARBA00004651"/>
    </source>
</evidence>
<dbReference type="PANTHER" id="PTHR30572">
    <property type="entry name" value="MEMBRANE COMPONENT OF TRANSPORTER-RELATED"/>
    <property type="match status" value="1"/>
</dbReference>
<evidence type="ECO:0000259" key="9">
    <source>
        <dbReference type="Pfam" id="PF12704"/>
    </source>
</evidence>
<dbReference type="EMBL" id="DSYK01000156">
    <property type="protein sequence ID" value="HGS20828.1"/>
    <property type="molecule type" value="Genomic_DNA"/>
</dbReference>
<feature type="transmembrane region" description="Helical" evidence="7">
    <location>
        <begin position="831"/>
        <end position="853"/>
    </location>
</feature>
<sequence length="940" mass="104478">MMKNNHKLGTVLAILGIVAVLGMVVCVPIFSHSVSGQVLRQQLEQKALTTRRYLFSMHMYYIESRSAPRSDIAKVHSIARFIEDKTRSLMGLPVEKIIIKVQSGTLGLRSVKPRGNTSPDDPWMVMSFISQENVPKLAEIVEGEWPAPDTSSSGPIRVAVMESTADEYFLNIGDRFRYGPMEVEIAGIWRPIDPNNPEWFELPSTGFANGMWIPEETYQTRLGTLFERPIFYASWYVVIDEKKVQFAQAPKYARGIVQLNNELVRVLPGITTDYSPQEALVTYQQRADALTTLFYAVGGPMVVLALLFISLTANISMQQYEQEIATMRGRGTSWAQVAGLNIIESVILITAAILPSLLVGWLAAGIMGSTLSFLKFTTRHELRLTFQGVNFFWLFLAGLLILVARFMPTLGISRTTIVRLKQEQARGARKPLWERFYLDFGLLLPGIYAYLTQSGIAKPVKFLSNLEAAGGEQYRDILLFVAPALFAMALCMISLRVLPLITRVLAIAFDRIPGVWAYLSIQQIARRPQDHASALLLIMISLSLAIFSASSAKTLDQWLHDSQYYKAGSDLAIHEYVVQGGEQNVFSGQSSSTTLSELDLNVDSYISMEEHLRLPSVEAVTRVGKYPGTFSYGVGEQRAIFMGIDRLDFPKVAFLRDDFARQSMGELMNALALEPMGVIVPRELAEKVGLRIGDHLLSSVSILDQAVERDLVIVGTYDYFPTVFPDKDPTLIVNLEALFDIPDAVMGYDIWLKLRPDADVNILLLQLRKLIGQERAVVKVQGNALEEVRKSMDQPERVGLFGVLNVGFIATGLMPGIGFVLYSYASLRRRFIQLGILQAVGMSVRQLIGYLALEQSLLMGLAIGSGALIGLVTSNLFVPFLQIGASPGKPIPPFEVLIGWSESAWLSLGFAVVLFLTMFGTIWYLARMKVFQAVKMGETL</sequence>
<evidence type="ECO:0000259" key="8">
    <source>
        <dbReference type="Pfam" id="PF02687"/>
    </source>
</evidence>
<dbReference type="InterPro" id="IPR003838">
    <property type="entry name" value="ABC3_permease_C"/>
</dbReference>
<comment type="similarity">
    <text evidence="6">Belongs to the ABC-4 integral membrane protein family.</text>
</comment>
<dbReference type="InterPro" id="IPR050250">
    <property type="entry name" value="Macrolide_Exporter_MacB"/>
</dbReference>
<feature type="transmembrane region" description="Helical" evidence="7">
    <location>
        <begin position="338"/>
        <end position="364"/>
    </location>
</feature>
<evidence type="ECO:0000256" key="5">
    <source>
        <dbReference type="ARBA" id="ARBA00023136"/>
    </source>
</evidence>
<protein>
    <submittedName>
        <fullName evidence="10">FtsX-like permease family protein</fullName>
    </submittedName>
</protein>
<feature type="transmembrane region" description="Helical" evidence="7">
    <location>
        <begin position="293"/>
        <end position="317"/>
    </location>
</feature>
<dbReference type="GO" id="GO:0022857">
    <property type="term" value="F:transmembrane transporter activity"/>
    <property type="evidence" value="ECO:0007669"/>
    <property type="project" value="TreeGrafter"/>
</dbReference>
<accession>A0A7C4PL26</accession>
<keyword evidence="3 7" id="KW-0812">Transmembrane</keyword>
<feature type="transmembrane region" description="Helical" evidence="7">
    <location>
        <begin position="477"/>
        <end position="498"/>
    </location>
</feature>
<feature type="domain" description="ABC3 transporter permease C-terminal" evidence="8">
    <location>
        <begin position="301"/>
        <end position="403"/>
    </location>
</feature>
<proteinExistence type="inferred from homology"/>
<feature type="transmembrane region" description="Helical" evidence="7">
    <location>
        <begin position="436"/>
        <end position="457"/>
    </location>
</feature>
<keyword evidence="5 7" id="KW-0472">Membrane</keyword>
<dbReference type="Pfam" id="PF12704">
    <property type="entry name" value="MacB_PCD"/>
    <property type="match status" value="1"/>
</dbReference>
<dbReference type="Pfam" id="PF02687">
    <property type="entry name" value="FtsX"/>
    <property type="match status" value="1"/>
</dbReference>
<keyword evidence="2" id="KW-1003">Cell membrane</keyword>
<comment type="caution">
    <text evidence="10">The sequence shown here is derived from an EMBL/GenBank/DDBJ whole genome shotgun (WGS) entry which is preliminary data.</text>
</comment>
<comment type="subcellular location">
    <subcellularLocation>
        <location evidence="1">Cell membrane</location>
        <topology evidence="1">Multi-pass membrane protein</topology>
    </subcellularLocation>
</comment>
<evidence type="ECO:0000256" key="6">
    <source>
        <dbReference type="ARBA" id="ARBA00038076"/>
    </source>
</evidence>
<dbReference type="PANTHER" id="PTHR30572:SF4">
    <property type="entry name" value="ABC TRANSPORTER PERMEASE YTRF"/>
    <property type="match status" value="1"/>
</dbReference>
<feature type="transmembrane region" description="Helical" evidence="7">
    <location>
        <begin position="384"/>
        <end position="404"/>
    </location>
</feature>
<dbReference type="InterPro" id="IPR025857">
    <property type="entry name" value="MacB_PCD"/>
</dbReference>
<reference evidence="10" key="1">
    <citation type="journal article" date="2020" name="mSystems">
        <title>Genome- and Community-Level Interaction Insights into Carbon Utilization and Element Cycling Functions of Hydrothermarchaeota in Hydrothermal Sediment.</title>
        <authorList>
            <person name="Zhou Z."/>
            <person name="Liu Y."/>
            <person name="Xu W."/>
            <person name="Pan J."/>
            <person name="Luo Z.H."/>
            <person name="Li M."/>
        </authorList>
    </citation>
    <scope>NUCLEOTIDE SEQUENCE [LARGE SCALE GENOMIC DNA]</scope>
    <source>
        <strain evidence="10">SpSt-573</strain>
    </source>
</reference>
<organism evidence="10">
    <name type="scientific">Anaerolinea thermolimosa</name>
    <dbReference type="NCBI Taxonomy" id="229919"/>
    <lineage>
        <taxon>Bacteria</taxon>
        <taxon>Bacillati</taxon>
        <taxon>Chloroflexota</taxon>
        <taxon>Anaerolineae</taxon>
        <taxon>Anaerolineales</taxon>
        <taxon>Anaerolineaceae</taxon>
        <taxon>Anaerolinea</taxon>
    </lineage>
</organism>
<dbReference type="AlphaFoldDB" id="A0A7C4PL26"/>
<gene>
    <name evidence="10" type="ORF">ENT37_03040</name>
</gene>
<feature type="domain" description="MacB-like periplasmic core" evidence="9">
    <location>
        <begin position="10"/>
        <end position="222"/>
    </location>
</feature>
<dbReference type="GO" id="GO:0005886">
    <property type="term" value="C:plasma membrane"/>
    <property type="evidence" value="ECO:0007669"/>
    <property type="project" value="UniProtKB-SubCell"/>
</dbReference>
<feature type="transmembrane region" description="Helical" evidence="7">
    <location>
        <begin position="798"/>
        <end position="825"/>
    </location>
</feature>
<keyword evidence="4 7" id="KW-1133">Transmembrane helix</keyword>
<evidence type="ECO:0000256" key="2">
    <source>
        <dbReference type="ARBA" id="ARBA00022475"/>
    </source>
</evidence>
<evidence type="ECO:0000256" key="3">
    <source>
        <dbReference type="ARBA" id="ARBA00022692"/>
    </source>
</evidence>
<evidence type="ECO:0000313" key="10">
    <source>
        <dbReference type="EMBL" id="HGS20828.1"/>
    </source>
</evidence>
<feature type="transmembrane region" description="Helical" evidence="7">
    <location>
        <begin position="860"/>
        <end position="884"/>
    </location>
</feature>
<feature type="transmembrane region" description="Helical" evidence="7">
    <location>
        <begin position="904"/>
        <end position="926"/>
    </location>
</feature>
<evidence type="ECO:0000256" key="4">
    <source>
        <dbReference type="ARBA" id="ARBA00022989"/>
    </source>
</evidence>